<comment type="caution">
    <text evidence="2">The sequence shown here is derived from an EMBL/GenBank/DDBJ whole genome shotgun (WGS) entry which is preliminary data.</text>
</comment>
<name>A0AA88IWW2_CHASR</name>
<reference evidence="2" key="1">
    <citation type="submission" date="2023-07" db="EMBL/GenBank/DDBJ databases">
        <title>Chromosome-level Genome Assembly of Striped Snakehead (Channa striata).</title>
        <authorList>
            <person name="Liu H."/>
        </authorList>
    </citation>
    <scope>NUCLEOTIDE SEQUENCE</scope>
    <source>
        <strain evidence="2">Gz</strain>
        <tissue evidence="2">Muscle</tissue>
    </source>
</reference>
<evidence type="ECO:0000313" key="3">
    <source>
        <dbReference type="Proteomes" id="UP001187415"/>
    </source>
</evidence>
<keyword evidence="3" id="KW-1185">Reference proteome</keyword>
<dbReference type="AlphaFoldDB" id="A0AA88IWW2"/>
<accession>A0AA88IWW2</accession>
<evidence type="ECO:0000256" key="1">
    <source>
        <dbReference type="SAM" id="MobiDB-lite"/>
    </source>
</evidence>
<feature type="compositionally biased region" description="Acidic residues" evidence="1">
    <location>
        <begin position="1"/>
        <end position="13"/>
    </location>
</feature>
<feature type="region of interest" description="Disordered" evidence="1">
    <location>
        <begin position="1"/>
        <end position="24"/>
    </location>
</feature>
<dbReference type="Proteomes" id="UP001187415">
    <property type="component" value="Unassembled WGS sequence"/>
</dbReference>
<organism evidence="2 3">
    <name type="scientific">Channa striata</name>
    <name type="common">Snakehead murrel</name>
    <name type="synonym">Ophicephalus striatus</name>
    <dbReference type="NCBI Taxonomy" id="64152"/>
    <lineage>
        <taxon>Eukaryota</taxon>
        <taxon>Metazoa</taxon>
        <taxon>Chordata</taxon>
        <taxon>Craniata</taxon>
        <taxon>Vertebrata</taxon>
        <taxon>Euteleostomi</taxon>
        <taxon>Actinopterygii</taxon>
        <taxon>Neopterygii</taxon>
        <taxon>Teleostei</taxon>
        <taxon>Neoteleostei</taxon>
        <taxon>Acanthomorphata</taxon>
        <taxon>Anabantaria</taxon>
        <taxon>Anabantiformes</taxon>
        <taxon>Channoidei</taxon>
        <taxon>Channidae</taxon>
        <taxon>Channa</taxon>
    </lineage>
</organism>
<dbReference type="EMBL" id="JAUPFM010000018">
    <property type="protein sequence ID" value="KAK2822184.1"/>
    <property type="molecule type" value="Genomic_DNA"/>
</dbReference>
<proteinExistence type="predicted"/>
<gene>
    <name evidence="2" type="ORF">Q5P01_022249</name>
</gene>
<protein>
    <submittedName>
        <fullName evidence="2">Uncharacterized protein</fullName>
    </submittedName>
</protein>
<sequence>MEGVEEEEEEEEGASGCLSQTRSRMKEIKHAQPIGCRHCPREALLKIPSPGSRAPADGGFPLRAERADLTESNRPDEFFTARVFPLRAGHKTKDKFRTVKPEDVGELGVSVCTRGSDLSPCSTTG</sequence>
<evidence type="ECO:0000313" key="2">
    <source>
        <dbReference type="EMBL" id="KAK2822184.1"/>
    </source>
</evidence>